<dbReference type="InterPro" id="IPR051156">
    <property type="entry name" value="Mito/Outer_Membr_Metalloprot"/>
</dbReference>
<proteinExistence type="inferred from homology"/>
<feature type="region of interest" description="Disordered" evidence="7">
    <location>
        <begin position="106"/>
        <end position="133"/>
    </location>
</feature>
<sequence length="341" mass="38136">MFIVVVVGSGILMTMYFGNLETVPYTKRTHCILLSKALERQLGDVQFELTKALYKRKILPPEHPDSVRIRMILKEIIDALQIGLSKEQVWSDGCYTSAPATGFEGHTERESLKSLTDASADGKEESGWREEDEILDDSWVQQSRKKGHEKGSATSHLEGLNFEVLVVNDPLVNAGCGFGGKLVVFTGLLEHLKSDAEIATVIGHEVGHAVARHHAESMTRWLWVAILNLILCPFVTWNINKTMASLLLNLFLTLLFSQQRMEEMEADYIGMLLIAAAGYDPRVAPTFYEKMGKYDCPLDDNISTHPSGKKRAELLSQAKIMEEAFTIYKNARSGRSIEGFL</sequence>
<comment type="similarity">
    <text evidence="6">Belongs to the peptidase M48 family.</text>
</comment>
<feature type="domain" description="Peptidase M48" evidence="8">
    <location>
        <begin position="152"/>
        <end position="317"/>
    </location>
</feature>
<dbReference type="CDD" id="cd07331">
    <property type="entry name" value="M48C_Oma1_like"/>
    <property type="match status" value="1"/>
</dbReference>
<evidence type="ECO:0000256" key="1">
    <source>
        <dbReference type="ARBA" id="ARBA00022670"/>
    </source>
</evidence>
<organism evidence="9 10">
    <name type="scientific">Stylosanthes scabra</name>
    <dbReference type="NCBI Taxonomy" id="79078"/>
    <lineage>
        <taxon>Eukaryota</taxon>
        <taxon>Viridiplantae</taxon>
        <taxon>Streptophyta</taxon>
        <taxon>Embryophyta</taxon>
        <taxon>Tracheophyta</taxon>
        <taxon>Spermatophyta</taxon>
        <taxon>Magnoliopsida</taxon>
        <taxon>eudicotyledons</taxon>
        <taxon>Gunneridae</taxon>
        <taxon>Pentapetalae</taxon>
        <taxon>rosids</taxon>
        <taxon>fabids</taxon>
        <taxon>Fabales</taxon>
        <taxon>Fabaceae</taxon>
        <taxon>Papilionoideae</taxon>
        <taxon>50 kb inversion clade</taxon>
        <taxon>dalbergioids sensu lato</taxon>
        <taxon>Dalbergieae</taxon>
        <taxon>Pterocarpus clade</taxon>
        <taxon>Stylosanthes</taxon>
    </lineage>
</organism>
<dbReference type="PANTHER" id="PTHR22726">
    <property type="entry name" value="METALLOENDOPEPTIDASE OMA1"/>
    <property type="match status" value="1"/>
</dbReference>
<protein>
    <recommendedName>
        <fullName evidence="8">Peptidase M48 domain-containing protein</fullName>
    </recommendedName>
</protein>
<evidence type="ECO:0000256" key="6">
    <source>
        <dbReference type="RuleBase" id="RU003983"/>
    </source>
</evidence>
<evidence type="ECO:0000256" key="7">
    <source>
        <dbReference type="SAM" id="MobiDB-lite"/>
    </source>
</evidence>
<comment type="caution">
    <text evidence="9">The sequence shown here is derived from an EMBL/GenBank/DDBJ whole genome shotgun (WGS) entry which is preliminary data.</text>
</comment>
<evidence type="ECO:0000256" key="2">
    <source>
        <dbReference type="ARBA" id="ARBA00022723"/>
    </source>
</evidence>
<keyword evidence="10" id="KW-1185">Reference proteome</keyword>
<dbReference type="Gene3D" id="3.30.2010.10">
    <property type="entry name" value="Metalloproteases ('zincins'), catalytic domain"/>
    <property type="match status" value="1"/>
</dbReference>
<evidence type="ECO:0000256" key="4">
    <source>
        <dbReference type="ARBA" id="ARBA00022833"/>
    </source>
</evidence>
<dbReference type="InterPro" id="IPR001915">
    <property type="entry name" value="Peptidase_M48"/>
</dbReference>
<name>A0ABU6Q9C9_9FABA</name>
<gene>
    <name evidence="9" type="ORF">PIB30_021510</name>
</gene>
<keyword evidence="4 6" id="KW-0862">Zinc</keyword>
<evidence type="ECO:0000256" key="3">
    <source>
        <dbReference type="ARBA" id="ARBA00022801"/>
    </source>
</evidence>
<dbReference type="EMBL" id="JASCZI010000071">
    <property type="protein sequence ID" value="MED6108215.1"/>
    <property type="molecule type" value="Genomic_DNA"/>
</dbReference>
<feature type="compositionally biased region" description="Basic and acidic residues" evidence="7">
    <location>
        <begin position="120"/>
        <end position="129"/>
    </location>
</feature>
<keyword evidence="3 6" id="KW-0378">Hydrolase</keyword>
<accession>A0ABU6Q9C9</accession>
<evidence type="ECO:0000313" key="9">
    <source>
        <dbReference type="EMBL" id="MED6108215.1"/>
    </source>
</evidence>
<keyword evidence="5 6" id="KW-0482">Metalloprotease</keyword>
<reference evidence="9 10" key="1">
    <citation type="journal article" date="2023" name="Plants (Basel)">
        <title>Bridging the Gap: Combining Genomics and Transcriptomics Approaches to Understand Stylosanthes scabra, an Orphan Legume from the Brazilian Caatinga.</title>
        <authorList>
            <person name="Ferreira-Neto J.R.C."/>
            <person name="da Silva M.D."/>
            <person name="Binneck E."/>
            <person name="de Melo N.F."/>
            <person name="da Silva R.H."/>
            <person name="de Melo A.L.T.M."/>
            <person name="Pandolfi V."/>
            <person name="Bustamante F.O."/>
            <person name="Brasileiro-Vidal A.C."/>
            <person name="Benko-Iseppon A.M."/>
        </authorList>
    </citation>
    <scope>NUCLEOTIDE SEQUENCE [LARGE SCALE GENOMIC DNA]</scope>
    <source>
        <tissue evidence="9">Leaves</tissue>
    </source>
</reference>
<dbReference type="PANTHER" id="PTHR22726:SF1">
    <property type="entry name" value="METALLOENDOPEPTIDASE OMA1, MITOCHONDRIAL"/>
    <property type="match status" value="1"/>
</dbReference>
<keyword evidence="2" id="KW-0479">Metal-binding</keyword>
<evidence type="ECO:0000313" key="10">
    <source>
        <dbReference type="Proteomes" id="UP001341840"/>
    </source>
</evidence>
<comment type="cofactor">
    <cofactor evidence="6">
        <name>Zn(2+)</name>
        <dbReference type="ChEBI" id="CHEBI:29105"/>
    </cofactor>
    <text evidence="6">Binds 1 zinc ion per subunit.</text>
</comment>
<dbReference type="Pfam" id="PF01435">
    <property type="entry name" value="Peptidase_M48"/>
    <property type="match status" value="1"/>
</dbReference>
<evidence type="ECO:0000256" key="5">
    <source>
        <dbReference type="ARBA" id="ARBA00023049"/>
    </source>
</evidence>
<dbReference type="Proteomes" id="UP001341840">
    <property type="component" value="Unassembled WGS sequence"/>
</dbReference>
<evidence type="ECO:0000259" key="8">
    <source>
        <dbReference type="Pfam" id="PF01435"/>
    </source>
</evidence>
<keyword evidence="1 6" id="KW-0645">Protease</keyword>